<reference evidence="2" key="1">
    <citation type="journal article" date="2019" name="Int. J. Syst. Evol. Microbiol.">
        <title>The Global Catalogue of Microorganisms (GCM) 10K type strain sequencing project: providing services to taxonomists for standard genome sequencing and annotation.</title>
        <authorList>
            <consortium name="The Broad Institute Genomics Platform"/>
            <consortium name="The Broad Institute Genome Sequencing Center for Infectious Disease"/>
            <person name="Wu L."/>
            <person name="Ma J."/>
        </authorList>
    </citation>
    <scope>NUCLEOTIDE SEQUENCE [LARGE SCALE GENOMIC DNA]</scope>
    <source>
        <strain evidence="2">KCTC 52473</strain>
    </source>
</reference>
<dbReference type="EMBL" id="JBHRSW010000036">
    <property type="protein sequence ID" value="MFC3122828.1"/>
    <property type="molecule type" value="Genomic_DNA"/>
</dbReference>
<evidence type="ECO:0000313" key="1">
    <source>
        <dbReference type="EMBL" id="MFC3122828.1"/>
    </source>
</evidence>
<comment type="caution">
    <text evidence="1">The sequence shown here is derived from an EMBL/GenBank/DDBJ whole genome shotgun (WGS) entry which is preliminary data.</text>
</comment>
<gene>
    <name evidence="1" type="ORF">ACFOHL_14480</name>
</gene>
<sequence length="830" mass="91569">MKFKYKNLLVPAVITALYGCGSGTDNEIVRVENNSPPVLDPTALVVEGLSSTYLNDNEQLEWEFRFKESEDKFPDLLTSSSDPVDFFDIDLLTGISDADNASVLRVEKVQFVWQGPDCSLTATNSVNYPEICNPIYEALGFLDEEGNVINTTPAQDLEIRELQNLPVTNGIIYGFELFENFLRVTPTEFEPILVTGETSQLHMAYVVTDGETEVARRLKVIIDGEDEAPQFIQLDSNGDPILDPDTGESMPIDQVMMPISEKSSPITFNIIEGIFDQDIEDVQDLILNIGALENTYQPIHYQIERLNVIGMTPPEGLPAGVFNDSNSTRVWTEERGIIEYNVTVDPSPYADLLERGDNVELEFKFQVTDGTNFVDRSFFVTIKGADLFNPPEFEEPVLTQSLQTSGEAVTFNLKEGVLDLDGDPIEIIDFTPAEGSTGFGVDLSNPNAVRVDPYGFLNLAPGEEKVLSYTYRLTDGGLTSDERELRVVLTGANPNLFHVGNPDSNGFEGGSLDGTAFSGDTSILSVTSEAAYSGEYGLNNAQGGTFLELEQEGIEQGKIEEGDDYYINFFAKQSAAWGGARVTFNKNADAADSFQIETSPTRGTADWFEHTLTYVNADEFFQTDSIFDLTFRLDQGSFDDFSMVKYEYTRARDLVSEGQFSQGVAGGWQVIGDGTLAVTEEANRVQNVDDLQYGLEVTAGPEGAQLILDSSQLLQGAVKPGMRYIVQFDLRNPSYSDPAGANPSVINVRIVDENGSAYVRKAGFAEASATAWNTYAYHLNTVSVATDWQGTPYAYDPEFDWENADVQLQFDIPAGQTFQLDNIRMFPVPQ</sequence>
<name>A0ABV7FUB7_9ALTE</name>
<protein>
    <recommendedName>
        <fullName evidence="3">CBM-cenC domain-containing protein</fullName>
    </recommendedName>
</protein>
<accession>A0ABV7FUB7</accession>
<dbReference type="PROSITE" id="PS51257">
    <property type="entry name" value="PROKAR_LIPOPROTEIN"/>
    <property type="match status" value="1"/>
</dbReference>
<keyword evidence="2" id="KW-1185">Reference proteome</keyword>
<organism evidence="1 2">
    <name type="scientific">Agaribacter flavus</name>
    <dbReference type="NCBI Taxonomy" id="1902781"/>
    <lineage>
        <taxon>Bacteria</taxon>
        <taxon>Pseudomonadati</taxon>
        <taxon>Pseudomonadota</taxon>
        <taxon>Gammaproteobacteria</taxon>
        <taxon>Alteromonadales</taxon>
        <taxon>Alteromonadaceae</taxon>
        <taxon>Agaribacter</taxon>
    </lineage>
</organism>
<evidence type="ECO:0000313" key="2">
    <source>
        <dbReference type="Proteomes" id="UP001595478"/>
    </source>
</evidence>
<evidence type="ECO:0008006" key="3">
    <source>
        <dbReference type="Google" id="ProtNLM"/>
    </source>
</evidence>
<dbReference type="RefSeq" id="WP_376920958.1">
    <property type="nucleotide sequence ID" value="NZ_JBHRSW010000036.1"/>
</dbReference>
<dbReference type="Gene3D" id="2.60.120.260">
    <property type="entry name" value="Galactose-binding domain-like"/>
    <property type="match status" value="2"/>
</dbReference>
<dbReference type="Proteomes" id="UP001595478">
    <property type="component" value="Unassembled WGS sequence"/>
</dbReference>
<proteinExistence type="predicted"/>